<dbReference type="InterPro" id="IPR011011">
    <property type="entry name" value="Znf_FYVE_PHD"/>
</dbReference>
<dbReference type="AlphaFoldDB" id="A0A922MHC8"/>
<gene>
    <name evidence="2" type="ORF">HF086_017079</name>
</gene>
<evidence type="ECO:0000313" key="2">
    <source>
        <dbReference type="EMBL" id="KAH9636836.1"/>
    </source>
</evidence>
<evidence type="ECO:0008006" key="4">
    <source>
        <dbReference type="Google" id="ProtNLM"/>
    </source>
</evidence>
<feature type="compositionally biased region" description="Basic residues" evidence="1">
    <location>
        <begin position="261"/>
        <end position="278"/>
    </location>
</feature>
<feature type="compositionally biased region" description="Basic and acidic residues" evidence="1">
    <location>
        <begin position="242"/>
        <end position="260"/>
    </location>
</feature>
<feature type="region of interest" description="Disordered" evidence="1">
    <location>
        <begin position="74"/>
        <end position="94"/>
    </location>
</feature>
<feature type="region of interest" description="Disordered" evidence="1">
    <location>
        <begin position="195"/>
        <end position="282"/>
    </location>
</feature>
<evidence type="ECO:0000256" key="1">
    <source>
        <dbReference type="SAM" id="MobiDB-lite"/>
    </source>
</evidence>
<feature type="compositionally biased region" description="Polar residues" evidence="1">
    <location>
        <begin position="208"/>
        <end position="217"/>
    </location>
</feature>
<sequence length="358" mass="40204">MFCPSVDAVARNMSTSSSINAVDVQETQSRQTISVAPAALNSIASASADLAGPQEVVRHNIPTTGEVHYQLSSPLPKHHAASTTTEAYSEPSSPLPEQHIVMSVAEVHRQPISPVPDQQIISTVAEVSGQQSLPLPGNHNNTGAEANDKFHNVPDPMDQIETFQEKPIISPVILHNISNTHVSHIPLINISPLPKATHTQTRRKNASKSEIITSSPFKNSLEEKQKKKKIEEKAKKTKKPKLILENKKNKEKQEEIENSKIIKKPKMNTRSKPKKKNETRKDKTIVNNSQQDYYCPLCREKYGDTSEDWIECSICKTWWHETCTSYEQGTRVFFVQYRIEFPCVHFADSVRTLSHRSG</sequence>
<reference evidence="2" key="1">
    <citation type="journal article" date="2021" name="G3 (Bethesda)">
        <title>Genome and transcriptome analysis of the beet armyworm Spodoptera exigua reveals targets for pest control. .</title>
        <authorList>
            <person name="Simon S."/>
            <person name="Breeschoten T."/>
            <person name="Jansen H.J."/>
            <person name="Dirks R.P."/>
            <person name="Schranz M.E."/>
            <person name="Ros V.I.D."/>
        </authorList>
    </citation>
    <scope>NUCLEOTIDE SEQUENCE</scope>
    <source>
        <strain evidence="2">TB_SE_WUR_2020</strain>
    </source>
</reference>
<feature type="compositionally biased region" description="Basic and acidic residues" evidence="1">
    <location>
        <begin position="220"/>
        <end position="234"/>
    </location>
</feature>
<dbReference type="EMBL" id="JACEFF010000474">
    <property type="protein sequence ID" value="KAH9636836.1"/>
    <property type="molecule type" value="Genomic_DNA"/>
</dbReference>
<dbReference type="Proteomes" id="UP000814243">
    <property type="component" value="Unassembled WGS sequence"/>
</dbReference>
<accession>A0A922MHC8</accession>
<name>A0A922MHC8_SPOEX</name>
<dbReference type="InterPro" id="IPR013083">
    <property type="entry name" value="Znf_RING/FYVE/PHD"/>
</dbReference>
<evidence type="ECO:0000313" key="3">
    <source>
        <dbReference type="Proteomes" id="UP000814243"/>
    </source>
</evidence>
<organism evidence="2 3">
    <name type="scientific">Spodoptera exigua</name>
    <name type="common">Beet armyworm</name>
    <name type="synonym">Noctua fulgens</name>
    <dbReference type="NCBI Taxonomy" id="7107"/>
    <lineage>
        <taxon>Eukaryota</taxon>
        <taxon>Metazoa</taxon>
        <taxon>Ecdysozoa</taxon>
        <taxon>Arthropoda</taxon>
        <taxon>Hexapoda</taxon>
        <taxon>Insecta</taxon>
        <taxon>Pterygota</taxon>
        <taxon>Neoptera</taxon>
        <taxon>Endopterygota</taxon>
        <taxon>Lepidoptera</taxon>
        <taxon>Glossata</taxon>
        <taxon>Ditrysia</taxon>
        <taxon>Noctuoidea</taxon>
        <taxon>Noctuidae</taxon>
        <taxon>Amphipyrinae</taxon>
        <taxon>Spodoptera</taxon>
    </lineage>
</organism>
<feature type="compositionally biased region" description="Polar residues" evidence="1">
    <location>
        <begin position="81"/>
        <end position="92"/>
    </location>
</feature>
<dbReference type="CDD" id="cd15517">
    <property type="entry name" value="PHD_TCF19_like"/>
    <property type="match status" value="1"/>
</dbReference>
<dbReference type="SUPFAM" id="SSF57903">
    <property type="entry name" value="FYVE/PHD zinc finger"/>
    <property type="match status" value="1"/>
</dbReference>
<protein>
    <recommendedName>
        <fullName evidence="4">Zinc finger PHD-type domain-containing protein</fullName>
    </recommendedName>
</protein>
<proteinExistence type="predicted"/>
<dbReference type="Gene3D" id="3.30.40.10">
    <property type="entry name" value="Zinc/RING finger domain, C3HC4 (zinc finger)"/>
    <property type="match status" value="1"/>
</dbReference>
<comment type="caution">
    <text evidence="2">The sequence shown here is derived from an EMBL/GenBank/DDBJ whole genome shotgun (WGS) entry which is preliminary data.</text>
</comment>